<dbReference type="OrthoDB" id="10486883at2759"/>
<feature type="chain" id="PRO_5017946044" evidence="1">
    <location>
        <begin position="20"/>
        <end position="245"/>
    </location>
</feature>
<dbReference type="EMBL" id="REGN01002492">
    <property type="protein sequence ID" value="RNA27778.1"/>
    <property type="molecule type" value="Genomic_DNA"/>
</dbReference>
<comment type="caution">
    <text evidence="2">The sequence shown here is derived from an EMBL/GenBank/DDBJ whole genome shotgun (WGS) entry which is preliminary data.</text>
</comment>
<evidence type="ECO:0000313" key="2">
    <source>
        <dbReference type="EMBL" id="RNA27778.1"/>
    </source>
</evidence>
<sequence>MKAITGIIALFCLSTVILGASIKQSPEDLLTDPAALAYIAQKLQENPEALQAVLFFLASNGVNLQALLAGDSSQLNDPSLVNKFKDFIQQNETLRAFVLDILNHFGIQIPRIDWGSIGSSILEAIPTVIDYAPTIISVISWLGKRDISFDNIHKNLLPNSVVLTLIAAFEGLKTSTTDLAIKIKQFLADNGVSVDILLDALRNGTYGQYLTASVIQKVKDWLSVNPDAANYFYDNFGDFISLLPQ</sequence>
<keyword evidence="3" id="KW-1185">Reference proteome</keyword>
<reference evidence="2 3" key="1">
    <citation type="journal article" date="2018" name="Sci. Rep.">
        <title>Genomic signatures of local adaptation to the degree of environmental predictability in rotifers.</title>
        <authorList>
            <person name="Franch-Gras L."/>
            <person name="Hahn C."/>
            <person name="Garcia-Roger E.M."/>
            <person name="Carmona M.J."/>
            <person name="Serra M."/>
            <person name="Gomez A."/>
        </authorList>
    </citation>
    <scope>NUCLEOTIDE SEQUENCE [LARGE SCALE GENOMIC DNA]</scope>
    <source>
        <strain evidence="2">HYR1</strain>
    </source>
</reference>
<dbReference type="Proteomes" id="UP000276133">
    <property type="component" value="Unassembled WGS sequence"/>
</dbReference>
<protein>
    <submittedName>
        <fullName evidence="2">Phosphatidylserine/phosphatidylglycerophosphate/ cardiolinpin synthase-like protein</fullName>
    </submittedName>
</protein>
<dbReference type="AlphaFoldDB" id="A0A3M7RWM0"/>
<keyword evidence="1" id="KW-0732">Signal</keyword>
<name>A0A3M7RWM0_BRAPC</name>
<accession>A0A3M7RWM0</accession>
<organism evidence="2 3">
    <name type="scientific">Brachionus plicatilis</name>
    <name type="common">Marine rotifer</name>
    <name type="synonym">Brachionus muelleri</name>
    <dbReference type="NCBI Taxonomy" id="10195"/>
    <lineage>
        <taxon>Eukaryota</taxon>
        <taxon>Metazoa</taxon>
        <taxon>Spiralia</taxon>
        <taxon>Gnathifera</taxon>
        <taxon>Rotifera</taxon>
        <taxon>Eurotatoria</taxon>
        <taxon>Monogononta</taxon>
        <taxon>Pseudotrocha</taxon>
        <taxon>Ploima</taxon>
        <taxon>Brachionidae</taxon>
        <taxon>Brachionus</taxon>
    </lineage>
</organism>
<proteinExistence type="predicted"/>
<evidence type="ECO:0000256" key="1">
    <source>
        <dbReference type="SAM" id="SignalP"/>
    </source>
</evidence>
<gene>
    <name evidence="2" type="ORF">BpHYR1_020884</name>
</gene>
<feature type="signal peptide" evidence="1">
    <location>
        <begin position="1"/>
        <end position="19"/>
    </location>
</feature>
<evidence type="ECO:0000313" key="3">
    <source>
        <dbReference type="Proteomes" id="UP000276133"/>
    </source>
</evidence>